<dbReference type="Proteomes" id="UP000637578">
    <property type="component" value="Unassembled WGS sequence"/>
</dbReference>
<organism evidence="1 2">
    <name type="scientific">Longimycelium tulufanense</name>
    <dbReference type="NCBI Taxonomy" id="907463"/>
    <lineage>
        <taxon>Bacteria</taxon>
        <taxon>Bacillati</taxon>
        <taxon>Actinomycetota</taxon>
        <taxon>Actinomycetes</taxon>
        <taxon>Pseudonocardiales</taxon>
        <taxon>Pseudonocardiaceae</taxon>
        <taxon>Longimycelium</taxon>
    </lineage>
</organism>
<keyword evidence="2" id="KW-1185">Reference proteome</keyword>
<sequence>MGLFRSKPSKPKPASGRTWVEVPVCPTIPNCRHEHYYEERDGNVMRGNCKDCPATWTRPVR</sequence>
<accession>A0A8J3FT14</accession>
<reference evidence="1" key="2">
    <citation type="submission" date="2020-09" db="EMBL/GenBank/DDBJ databases">
        <authorList>
            <person name="Sun Q."/>
            <person name="Zhou Y."/>
        </authorList>
    </citation>
    <scope>NUCLEOTIDE SEQUENCE</scope>
    <source>
        <strain evidence="1">CGMCC 4.5737</strain>
    </source>
</reference>
<dbReference type="AlphaFoldDB" id="A0A8J3FT14"/>
<dbReference type="RefSeq" id="WP_189052913.1">
    <property type="nucleotide sequence ID" value="NZ_BMMK01000001.1"/>
</dbReference>
<evidence type="ECO:0000313" key="2">
    <source>
        <dbReference type="Proteomes" id="UP000637578"/>
    </source>
</evidence>
<reference evidence="1" key="1">
    <citation type="journal article" date="2014" name="Int. J. Syst. Evol. Microbiol.">
        <title>Complete genome sequence of Corynebacterium casei LMG S-19264T (=DSM 44701T), isolated from a smear-ripened cheese.</title>
        <authorList>
            <consortium name="US DOE Joint Genome Institute (JGI-PGF)"/>
            <person name="Walter F."/>
            <person name="Albersmeier A."/>
            <person name="Kalinowski J."/>
            <person name="Ruckert C."/>
        </authorList>
    </citation>
    <scope>NUCLEOTIDE SEQUENCE</scope>
    <source>
        <strain evidence="1">CGMCC 4.5737</strain>
    </source>
</reference>
<proteinExistence type="predicted"/>
<protein>
    <submittedName>
        <fullName evidence="1">Uncharacterized protein</fullName>
    </submittedName>
</protein>
<dbReference type="EMBL" id="BMMK01000001">
    <property type="protein sequence ID" value="GGM34700.1"/>
    <property type="molecule type" value="Genomic_DNA"/>
</dbReference>
<gene>
    <name evidence="1" type="ORF">GCM10012275_02480</name>
</gene>
<name>A0A8J3FT14_9PSEU</name>
<comment type="caution">
    <text evidence="1">The sequence shown here is derived from an EMBL/GenBank/DDBJ whole genome shotgun (WGS) entry which is preliminary data.</text>
</comment>
<evidence type="ECO:0000313" key="1">
    <source>
        <dbReference type="EMBL" id="GGM34700.1"/>
    </source>
</evidence>